<feature type="compositionally biased region" description="Polar residues" evidence="2">
    <location>
        <begin position="118"/>
        <end position="138"/>
    </location>
</feature>
<feature type="compositionally biased region" description="Polar residues" evidence="2">
    <location>
        <begin position="359"/>
        <end position="376"/>
    </location>
</feature>
<dbReference type="EMBL" id="JAPQKI010000002">
    <property type="protein sequence ID" value="KAJ5111049.1"/>
    <property type="molecule type" value="Genomic_DNA"/>
</dbReference>
<dbReference type="AlphaFoldDB" id="A0A9W9G2S7"/>
<reference evidence="3" key="2">
    <citation type="journal article" date="2023" name="IMA Fungus">
        <title>Comparative genomic study of the Penicillium genus elucidates a diverse pangenome and 15 lateral gene transfer events.</title>
        <authorList>
            <person name="Petersen C."/>
            <person name="Sorensen T."/>
            <person name="Nielsen M.R."/>
            <person name="Sondergaard T.E."/>
            <person name="Sorensen J.L."/>
            <person name="Fitzpatrick D.A."/>
            <person name="Frisvad J.C."/>
            <person name="Nielsen K.L."/>
        </authorList>
    </citation>
    <scope>NUCLEOTIDE SEQUENCE</scope>
    <source>
        <strain evidence="3">IBT 30761</strain>
    </source>
</reference>
<feature type="region of interest" description="Disordered" evidence="2">
    <location>
        <begin position="66"/>
        <end position="138"/>
    </location>
</feature>
<dbReference type="OrthoDB" id="9977870at2759"/>
<feature type="region of interest" description="Disordered" evidence="2">
    <location>
        <begin position="347"/>
        <end position="390"/>
    </location>
</feature>
<feature type="coiled-coil region" evidence="1">
    <location>
        <begin position="285"/>
        <end position="312"/>
    </location>
</feature>
<evidence type="ECO:0000313" key="3">
    <source>
        <dbReference type="EMBL" id="KAJ5111049.1"/>
    </source>
</evidence>
<dbReference type="Proteomes" id="UP001149074">
    <property type="component" value="Unassembled WGS sequence"/>
</dbReference>
<gene>
    <name evidence="3" type="ORF">N7532_001584</name>
</gene>
<evidence type="ECO:0000256" key="2">
    <source>
        <dbReference type="SAM" id="MobiDB-lite"/>
    </source>
</evidence>
<keyword evidence="1" id="KW-0175">Coiled coil</keyword>
<dbReference type="GeneID" id="81353057"/>
<reference evidence="3" key="1">
    <citation type="submission" date="2022-11" db="EMBL/GenBank/DDBJ databases">
        <authorList>
            <person name="Petersen C."/>
        </authorList>
    </citation>
    <scope>NUCLEOTIDE SEQUENCE</scope>
    <source>
        <strain evidence="3">IBT 30761</strain>
    </source>
</reference>
<proteinExistence type="predicted"/>
<sequence>MATAEPVLDEQRYRTEVLCLDSAEAEQARAQQLSDEARTLGLKVPDIEASAPLAASIASGLVDLSSPVLSSGSSTDQNSLADGSVTPSYEPSSPSPLDQVVSSPSEITIASERAKPGSTRSLASLSTRPTSYCSSESRTLPGAYAHNVDGLSVPSNRMSMLSIASADKKEKRRSSLKNAIGRIHFRKKRPSSAMLPPYSQILVSKGETGVDHVYLERKQEPPISNDVLARPATSESLSKVEIPLFDKESLQRSLDDPELAEMLERHRMEKNRHMAFQDAALSLVRRRHQTAITERQAENQRKEEEKREQNTAAAIRLEERQLAVEVEQQREFERAKLNSRTRIKHMEGYFRNASPPSSPATTAQQSSESFSGSDGTPPTRRFTQQQKEQLEQQYHLHESMDALHEARIKVLRDRQELKLQEAMERMGNELDTLCEQNIKSVKGLQIEHRNEETSVIQALDAKKNELRHRWHLEEAILRCQLEQKNGQLYGPLPPIPFTVAEPETRDSAICVSEGSPVTIGQK</sequence>
<dbReference type="RefSeq" id="XP_056479119.1">
    <property type="nucleotide sequence ID" value="XM_056614078.1"/>
</dbReference>
<accession>A0A9W9G2S7</accession>
<comment type="caution">
    <text evidence="3">The sequence shown here is derived from an EMBL/GenBank/DDBJ whole genome shotgun (WGS) entry which is preliminary data.</text>
</comment>
<evidence type="ECO:0000313" key="4">
    <source>
        <dbReference type="Proteomes" id="UP001149074"/>
    </source>
</evidence>
<feature type="compositionally biased region" description="Polar residues" evidence="2">
    <location>
        <begin position="75"/>
        <end position="108"/>
    </location>
</feature>
<organism evidence="3 4">
    <name type="scientific">Penicillium argentinense</name>
    <dbReference type="NCBI Taxonomy" id="1131581"/>
    <lineage>
        <taxon>Eukaryota</taxon>
        <taxon>Fungi</taxon>
        <taxon>Dikarya</taxon>
        <taxon>Ascomycota</taxon>
        <taxon>Pezizomycotina</taxon>
        <taxon>Eurotiomycetes</taxon>
        <taxon>Eurotiomycetidae</taxon>
        <taxon>Eurotiales</taxon>
        <taxon>Aspergillaceae</taxon>
        <taxon>Penicillium</taxon>
    </lineage>
</organism>
<name>A0A9W9G2S7_9EURO</name>
<protein>
    <submittedName>
        <fullName evidence="3">Uncharacterized protein</fullName>
    </submittedName>
</protein>
<evidence type="ECO:0000256" key="1">
    <source>
        <dbReference type="SAM" id="Coils"/>
    </source>
</evidence>
<keyword evidence="4" id="KW-1185">Reference proteome</keyword>